<proteinExistence type="predicted"/>
<sequence>MLVTKFALASRYAVSEICPVSSLSTCIVFGVVCGRTNFYITSFLICSISAKPATSATHVIPTTRRYIHKSSKRNRRTMPSNKSILIIH</sequence>
<dbReference type="EMBL" id="MCGN01000004">
    <property type="protein sequence ID" value="ORY97416.1"/>
    <property type="molecule type" value="Genomic_DNA"/>
</dbReference>
<keyword evidence="2" id="KW-1185">Reference proteome</keyword>
<protein>
    <submittedName>
        <fullName evidence="1">Uncharacterized protein</fullName>
    </submittedName>
</protein>
<name>A0A1X2HG28_SYNRA</name>
<dbReference type="AlphaFoldDB" id="A0A1X2HG28"/>
<dbReference type="InParanoid" id="A0A1X2HG28"/>
<gene>
    <name evidence="1" type="ORF">BCR43DRAFT_489736</name>
</gene>
<organism evidence="1 2">
    <name type="scientific">Syncephalastrum racemosum</name>
    <name type="common">Filamentous fungus</name>
    <dbReference type="NCBI Taxonomy" id="13706"/>
    <lineage>
        <taxon>Eukaryota</taxon>
        <taxon>Fungi</taxon>
        <taxon>Fungi incertae sedis</taxon>
        <taxon>Mucoromycota</taxon>
        <taxon>Mucoromycotina</taxon>
        <taxon>Mucoromycetes</taxon>
        <taxon>Mucorales</taxon>
        <taxon>Syncephalastraceae</taxon>
        <taxon>Syncephalastrum</taxon>
    </lineage>
</organism>
<reference evidence="1 2" key="1">
    <citation type="submission" date="2016-07" db="EMBL/GenBank/DDBJ databases">
        <title>Pervasive Adenine N6-methylation of Active Genes in Fungi.</title>
        <authorList>
            <consortium name="DOE Joint Genome Institute"/>
            <person name="Mondo S.J."/>
            <person name="Dannebaum R.O."/>
            <person name="Kuo R.C."/>
            <person name="Labutti K."/>
            <person name="Haridas S."/>
            <person name="Kuo A."/>
            <person name="Salamov A."/>
            <person name="Ahrendt S.R."/>
            <person name="Lipzen A."/>
            <person name="Sullivan W."/>
            <person name="Andreopoulos W.B."/>
            <person name="Clum A."/>
            <person name="Lindquist E."/>
            <person name="Daum C."/>
            <person name="Ramamoorthy G.K."/>
            <person name="Gryganskyi A."/>
            <person name="Culley D."/>
            <person name="Magnuson J.K."/>
            <person name="James T.Y."/>
            <person name="O'Malley M.A."/>
            <person name="Stajich J.E."/>
            <person name="Spatafora J.W."/>
            <person name="Visel A."/>
            <person name="Grigoriev I.V."/>
        </authorList>
    </citation>
    <scope>NUCLEOTIDE SEQUENCE [LARGE SCALE GENOMIC DNA]</scope>
    <source>
        <strain evidence="1 2">NRRL 2496</strain>
    </source>
</reference>
<accession>A0A1X2HG28</accession>
<dbReference type="Proteomes" id="UP000242180">
    <property type="component" value="Unassembled WGS sequence"/>
</dbReference>
<comment type="caution">
    <text evidence="1">The sequence shown here is derived from an EMBL/GenBank/DDBJ whole genome shotgun (WGS) entry which is preliminary data.</text>
</comment>
<evidence type="ECO:0000313" key="1">
    <source>
        <dbReference type="EMBL" id="ORY97416.1"/>
    </source>
</evidence>
<evidence type="ECO:0000313" key="2">
    <source>
        <dbReference type="Proteomes" id="UP000242180"/>
    </source>
</evidence>
<feature type="non-terminal residue" evidence="1">
    <location>
        <position position="88"/>
    </location>
</feature>